<feature type="domain" description="KAP NTPase" evidence="5">
    <location>
        <begin position="642"/>
        <end position="1125"/>
    </location>
</feature>
<dbReference type="InterPro" id="IPR050663">
    <property type="entry name" value="Ankyrin-SOCS_Box"/>
</dbReference>
<dbReference type="InterPro" id="IPR011646">
    <property type="entry name" value="KAP_P-loop"/>
</dbReference>
<evidence type="ECO:0000313" key="6">
    <source>
        <dbReference type="EMBL" id="KAH9288738.1"/>
    </source>
</evidence>
<accession>A0AA38C341</accession>
<name>A0AA38C341_TAXCH</name>
<keyword evidence="2 3" id="KW-0040">ANK repeat</keyword>
<evidence type="ECO:0000256" key="3">
    <source>
        <dbReference type="PROSITE-ProRule" id="PRU00023"/>
    </source>
</evidence>
<dbReference type="PANTHER" id="PTHR24193">
    <property type="entry name" value="ANKYRIN REPEAT PROTEIN"/>
    <property type="match status" value="1"/>
</dbReference>
<sequence length="1317" mass="151532">MGETKMKFKFKKLLHSEGVSTPNGYRLATVAEIRNNLDNLKKWGLPIKTITCSYDFVNGFRNRNIRLLDGWMTSRFKDAEFQLHEALNDDCYWNAVVKEKFWDSNARKCKNKESALYSFDDGNCLRKQLYDGITLSKSEGVEAAWMQACLYNDVEVLYWLWKNTYRHLASESLREFERLYSYSPFVFFLQMMAELNPNARPSQELVEEATQEALKIVRYAMEVLRGGALYVAATTELFIEIIGHDFVETATNTNVENIPIFTKLLSVMSLHQLENQIRNVKPRIAKVLVEAVERGYRPLVNKLFEFKDDISQITQEDRVRALREAVRKGDLESVKGLLDLFTRDVFGLPDKVDETEKTLFHYALPHLQVFELLQETYKDGSIIIVKQDKFGRNVLHWAAKGNYDEKVVDFLLQSSPEEIILNLMNSRDDQGRTPLHIAASKGDMQMIEKLLSFLSKVGGTSQVEDYIKGLDFSCRTALQMAAGEGHVDSVKELIRNGSNPLKERDAYRKTALHYAAQAKDPEAALATCKALLEQCKCRSLLLWASAAGIGTADEMQDVPFSVKDYIKGEKRKNEEHLLKAAAINNNAEMAWELLNRGADMEDILDPNWKDRRNKSVEQVIADINRVKKQGQDQPTLEDKLGRNDYAEGLAALFINRFTEPPITVGIVGEWGMGKSSLMIQTEKMLLITAAQLAFPNLLPFDQFVGAKKISLNRRGRKIYKQIERGVENLVLANYKSKNQNSRSMNMLKEMNRWVGNLLGLTTNDSKRQNLLVNMLKEYQPQYHNVYKSLACINNDQMVLDSNSTENSASQKHALRGVPRILTVRYNAWHYNDQYEAWAGLGFSITKEIENSMTRSQWLSTCWRYTWGKQRVSIWIQVFLPCLISIFLAPWVAWMVWMLLKQDKFRGLKYGSIPLTILAIVWFALKSVISVVKPVSTQMMGYITSPDHKNRLGYQEEVIDDIKFLKKELGKPPNWFFSLILGEWCCNWFGLFSDKIIDTSIPKFMPASEDQIRIIAFVDDLDRCQEKVILQVLSAVNLVLAECKINVIVGMDKKLIERAIRRNFEDTNDEDLAEKFICKIIQIPLSLPEPTLQEMHGFLEHRLGHKVPTESAEDHEAAYIGSTYNDDEEEIVLPQSQLSTVPNREFTNEMQPGCEGIFERAIGWFGLSEHRQPHNDVENEIVIESQHPTVPNRETSNEVQAAASKGIMKKAIGWFFHDATDENLNLLKSSEAVRLTREILLPNYSREEACLLYKLTSFASGYQKLPREWTRLLNYHKLAWYVLSQRGKVYSLPTWKEELVAWVFICWQWKHEMNLLIK</sequence>
<dbReference type="GO" id="GO:0045944">
    <property type="term" value="P:positive regulation of transcription by RNA polymerase II"/>
    <property type="evidence" value="ECO:0007669"/>
    <property type="project" value="TreeGrafter"/>
</dbReference>
<proteinExistence type="predicted"/>
<keyword evidence="4" id="KW-0812">Transmembrane</keyword>
<keyword evidence="4" id="KW-1133">Transmembrane helix</keyword>
<feature type="transmembrane region" description="Helical" evidence="4">
    <location>
        <begin position="873"/>
        <end position="899"/>
    </location>
</feature>
<evidence type="ECO:0000256" key="2">
    <source>
        <dbReference type="ARBA" id="ARBA00023043"/>
    </source>
</evidence>
<evidence type="ECO:0000256" key="1">
    <source>
        <dbReference type="ARBA" id="ARBA00022737"/>
    </source>
</evidence>
<keyword evidence="1" id="KW-0677">Repeat</keyword>
<feature type="repeat" description="ANK" evidence="3">
    <location>
        <begin position="430"/>
        <end position="462"/>
    </location>
</feature>
<dbReference type="SMART" id="SM00248">
    <property type="entry name" value="ANK"/>
    <property type="match status" value="6"/>
</dbReference>
<dbReference type="SUPFAM" id="SSF48403">
    <property type="entry name" value="Ankyrin repeat"/>
    <property type="match status" value="1"/>
</dbReference>
<dbReference type="PROSITE" id="PS50088">
    <property type="entry name" value="ANK_REPEAT"/>
    <property type="match status" value="1"/>
</dbReference>
<dbReference type="Pfam" id="PF12796">
    <property type="entry name" value="Ank_2"/>
    <property type="match status" value="2"/>
</dbReference>
<dbReference type="Gene3D" id="1.25.40.20">
    <property type="entry name" value="Ankyrin repeat-containing domain"/>
    <property type="match status" value="1"/>
</dbReference>
<feature type="non-terminal residue" evidence="6">
    <location>
        <position position="1"/>
    </location>
</feature>
<evidence type="ECO:0000313" key="7">
    <source>
        <dbReference type="Proteomes" id="UP000824469"/>
    </source>
</evidence>
<dbReference type="GO" id="GO:0000976">
    <property type="term" value="F:transcription cis-regulatory region binding"/>
    <property type="evidence" value="ECO:0007669"/>
    <property type="project" value="TreeGrafter"/>
</dbReference>
<evidence type="ECO:0000256" key="4">
    <source>
        <dbReference type="SAM" id="Phobius"/>
    </source>
</evidence>
<dbReference type="EMBL" id="JAHRHJ020003813">
    <property type="protein sequence ID" value="KAH9288738.1"/>
    <property type="molecule type" value="Genomic_DNA"/>
</dbReference>
<gene>
    <name evidence="6" type="ORF">KI387_032855</name>
</gene>
<feature type="transmembrane region" description="Helical" evidence="4">
    <location>
        <begin position="906"/>
        <end position="924"/>
    </location>
</feature>
<dbReference type="PANTHER" id="PTHR24193:SF121">
    <property type="entry name" value="ADA2A-CONTAINING COMPLEX COMPONENT 3, ISOFORM D"/>
    <property type="match status" value="1"/>
</dbReference>
<evidence type="ECO:0000259" key="5">
    <source>
        <dbReference type="Pfam" id="PF07693"/>
    </source>
</evidence>
<dbReference type="PROSITE" id="PS50297">
    <property type="entry name" value="ANK_REP_REGION"/>
    <property type="match status" value="1"/>
</dbReference>
<dbReference type="InterPro" id="IPR002110">
    <property type="entry name" value="Ankyrin_rpt"/>
</dbReference>
<reference evidence="6 7" key="1">
    <citation type="journal article" date="2021" name="Nat. Plants">
        <title>The Taxus genome provides insights into paclitaxel biosynthesis.</title>
        <authorList>
            <person name="Xiong X."/>
            <person name="Gou J."/>
            <person name="Liao Q."/>
            <person name="Li Y."/>
            <person name="Zhou Q."/>
            <person name="Bi G."/>
            <person name="Li C."/>
            <person name="Du R."/>
            <person name="Wang X."/>
            <person name="Sun T."/>
            <person name="Guo L."/>
            <person name="Liang H."/>
            <person name="Lu P."/>
            <person name="Wu Y."/>
            <person name="Zhang Z."/>
            <person name="Ro D.K."/>
            <person name="Shang Y."/>
            <person name="Huang S."/>
            <person name="Yan J."/>
        </authorList>
    </citation>
    <scope>NUCLEOTIDE SEQUENCE [LARGE SCALE GENOMIC DNA]</scope>
    <source>
        <strain evidence="6">Ta-2019</strain>
    </source>
</reference>
<keyword evidence="7" id="KW-1185">Reference proteome</keyword>
<dbReference type="Proteomes" id="UP000824469">
    <property type="component" value="Unassembled WGS sequence"/>
</dbReference>
<dbReference type="GO" id="GO:0005634">
    <property type="term" value="C:nucleus"/>
    <property type="evidence" value="ECO:0007669"/>
    <property type="project" value="TreeGrafter"/>
</dbReference>
<dbReference type="Pfam" id="PF07693">
    <property type="entry name" value="KAP_NTPase"/>
    <property type="match status" value="1"/>
</dbReference>
<dbReference type="InterPro" id="IPR036770">
    <property type="entry name" value="Ankyrin_rpt-contain_sf"/>
</dbReference>
<comment type="caution">
    <text evidence="6">The sequence shown here is derived from an EMBL/GenBank/DDBJ whole genome shotgun (WGS) entry which is preliminary data.</text>
</comment>
<protein>
    <recommendedName>
        <fullName evidence="5">KAP NTPase domain-containing protein</fullName>
    </recommendedName>
</protein>
<organism evidence="6 7">
    <name type="scientific">Taxus chinensis</name>
    <name type="common">Chinese yew</name>
    <name type="synonym">Taxus wallichiana var. chinensis</name>
    <dbReference type="NCBI Taxonomy" id="29808"/>
    <lineage>
        <taxon>Eukaryota</taxon>
        <taxon>Viridiplantae</taxon>
        <taxon>Streptophyta</taxon>
        <taxon>Embryophyta</taxon>
        <taxon>Tracheophyta</taxon>
        <taxon>Spermatophyta</taxon>
        <taxon>Pinopsida</taxon>
        <taxon>Pinidae</taxon>
        <taxon>Conifers II</taxon>
        <taxon>Cupressales</taxon>
        <taxon>Taxaceae</taxon>
        <taxon>Taxus</taxon>
    </lineage>
</organism>
<keyword evidence="4" id="KW-0472">Membrane</keyword>